<evidence type="ECO:0000256" key="8">
    <source>
        <dbReference type="ARBA" id="ARBA00023305"/>
    </source>
</evidence>
<evidence type="ECO:0000256" key="5">
    <source>
        <dbReference type="ARBA" id="ARBA00023136"/>
    </source>
</evidence>
<dbReference type="InterPro" id="IPR050125">
    <property type="entry name" value="GPCR_opsins"/>
</dbReference>
<accession>A0A1D1UT31</accession>
<dbReference type="OrthoDB" id="2101615at2759"/>
<keyword evidence="5 9" id="KW-0472">Membrane</keyword>
<evidence type="ECO:0000256" key="7">
    <source>
        <dbReference type="ARBA" id="ARBA00023224"/>
    </source>
</evidence>
<sequence length="182" mass="20886">MVTSDQCHLNGPMCVAYGFCIAWLGIGCILTMAVISYEWHQKLRLLTRTPRAKWHILVRLTAIWTASFLITSPPLFGWDRYQMEVYSLPACSINWESTVWTDRLYVAVVFSLGLVLPLSVILHSYIRIFQIIRQVSNVCRLRKILDNLISRIRFECFYGWFSSLCVQTVTSACCSSTSSLSE</sequence>
<dbReference type="PANTHER" id="PTHR24240">
    <property type="entry name" value="OPSIN"/>
    <property type="match status" value="1"/>
</dbReference>
<keyword evidence="2 9" id="KW-0812">Transmembrane</keyword>
<evidence type="ECO:0000256" key="3">
    <source>
        <dbReference type="ARBA" id="ARBA00022989"/>
    </source>
</evidence>
<dbReference type="Proteomes" id="UP000186922">
    <property type="component" value="Unassembled WGS sequence"/>
</dbReference>
<keyword evidence="8" id="KW-0844">Vision</keyword>
<evidence type="ECO:0000259" key="10">
    <source>
        <dbReference type="PROSITE" id="PS50262"/>
    </source>
</evidence>
<dbReference type="InterPro" id="IPR000276">
    <property type="entry name" value="GPCR_Rhodpsn"/>
</dbReference>
<dbReference type="STRING" id="947166.A0A1D1UT31"/>
<dbReference type="GO" id="GO:0007601">
    <property type="term" value="P:visual perception"/>
    <property type="evidence" value="ECO:0007669"/>
    <property type="project" value="UniProtKB-KW"/>
</dbReference>
<evidence type="ECO:0000256" key="2">
    <source>
        <dbReference type="ARBA" id="ARBA00022692"/>
    </source>
</evidence>
<evidence type="ECO:0000256" key="9">
    <source>
        <dbReference type="SAM" id="Phobius"/>
    </source>
</evidence>
<dbReference type="EMBL" id="BDGG01000002">
    <property type="protein sequence ID" value="GAU91615.1"/>
    <property type="molecule type" value="Genomic_DNA"/>
</dbReference>
<keyword evidence="6" id="KW-0675">Receptor</keyword>
<dbReference type="SUPFAM" id="SSF81321">
    <property type="entry name" value="Family A G protein-coupled receptor-like"/>
    <property type="match status" value="1"/>
</dbReference>
<protein>
    <recommendedName>
        <fullName evidence="10">G-protein coupled receptors family 1 profile domain-containing protein</fullName>
    </recommendedName>
</protein>
<keyword evidence="8" id="KW-0716">Sensory transduction</keyword>
<evidence type="ECO:0000256" key="1">
    <source>
        <dbReference type="ARBA" id="ARBA00004141"/>
    </source>
</evidence>
<evidence type="ECO:0000256" key="6">
    <source>
        <dbReference type="ARBA" id="ARBA00023170"/>
    </source>
</evidence>
<dbReference type="GO" id="GO:0004930">
    <property type="term" value="F:G protein-coupled receptor activity"/>
    <property type="evidence" value="ECO:0007669"/>
    <property type="project" value="UniProtKB-KW"/>
</dbReference>
<feature type="transmembrane region" description="Helical" evidence="9">
    <location>
        <begin position="56"/>
        <end position="76"/>
    </location>
</feature>
<organism evidence="11 12">
    <name type="scientific">Ramazzottius varieornatus</name>
    <name type="common">Water bear</name>
    <name type="synonym">Tardigrade</name>
    <dbReference type="NCBI Taxonomy" id="947166"/>
    <lineage>
        <taxon>Eukaryota</taxon>
        <taxon>Metazoa</taxon>
        <taxon>Ecdysozoa</taxon>
        <taxon>Tardigrada</taxon>
        <taxon>Eutardigrada</taxon>
        <taxon>Parachela</taxon>
        <taxon>Hypsibioidea</taxon>
        <taxon>Ramazzottiidae</taxon>
        <taxon>Ramazzottius</taxon>
    </lineage>
</organism>
<feature type="transmembrane region" description="Helical" evidence="9">
    <location>
        <begin position="15"/>
        <end position="35"/>
    </location>
</feature>
<dbReference type="Pfam" id="PF00001">
    <property type="entry name" value="7tm_1"/>
    <property type="match status" value="1"/>
</dbReference>
<keyword evidence="4" id="KW-0297">G-protein coupled receptor</keyword>
<dbReference type="InterPro" id="IPR017452">
    <property type="entry name" value="GPCR_Rhodpsn_7TM"/>
</dbReference>
<dbReference type="AlphaFoldDB" id="A0A1D1UT31"/>
<reference evidence="11 12" key="1">
    <citation type="journal article" date="2016" name="Nat. Commun.">
        <title>Extremotolerant tardigrade genome and improved radiotolerance of human cultured cells by tardigrade-unique protein.</title>
        <authorList>
            <person name="Hashimoto T."/>
            <person name="Horikawa D.D."/>
            <person name="Saito Y."/>
            <person name="Kuwahara H."/>
            <person name="Kozuka-Hata H."/>
            <person name="Shin-I T."/>
            <person name="Minakuchi Y."/>
            <person name="Ohishi K."/>
            <person name="Motoyama A."/>
            <person name="Aizu T."/>
            <person name="Enomoto A."/>
            <person name="Kondo K."/>
            <person name="Tanaka S."/>
            <person name="Hara Y."/>
            <person name="Koshikawa S."/>
            <person name="Sagara H."/>
            <person name="Miura T."/>
            <person name="Yokobori S."/>
            <person name="Miyagawa K."/>
            <person name="Suzuki Y."/>
            <person name="Kubo T."/>
            <person name="Oyama M."/>
            <person name="Kohara Y."/>
            <person name="Fujiyama A."/>
            <person name="Arakawa K."/>
            <person name="Katayama T."/>
            <person name="Toyoda A."/>
            <person name="Kunieda T."/>
        </authorList>
    </citation>
    <scope>NUCLEOTIDE SEQUENCE [LARGE SCALE GENOMIC DNA]</scope>
    <source>
        <strain evidence="11 12">YOKOZUNA-1</strain>
    </source>
</reference>
<gene>
    <name evidence="11" type="primary">RvY_03838</name>
    <name evidence="11" type="synonym">RvY_03838.2</name>
    <name evidence="11" type="ORF">RvY_03838-2</name>
</gene>
<dbReference type="Gene3D" id="1.20.1070.10">
    <property type="entry name" value="Rhodopsin 7-helix transmembrane proteins"/>
    <property type="match status" value="1"/>
</dbReference>
<keyword evidence="12" id="KW-1185">Reference proteome</keyword>
<evidence type="ECO:0000313" key="11">
    <source>
        <dbReference type="EMBL" id="GAU91615.1"/>
    </source>
</evidence>
<keyword evidence="3 9" id="KW-1133">Transmembrane helix</keyword>
<evidence type="ECO:0000313" key="12">
    <source>
        <dbReference type="Proteomes" id="UP000186922"/>
    </source>
</evidence>
<feature type="domain" description="G-protein coupled receptors family 1 profile" evidence="10">
    <location>
        <begin position="1"/>
        <end position="182"/>
    </location>
</feature>
<proteinExistence type="predicted"/>
<comment type="subcellular location">
    <subcellularLocation>
        <location evidence="1">Membrane</location>
        <topology evidence="1">Multi-pass membrane protein</topology>
    </subcellularLocation>
</comment>
<name>A0A1D1UT31_RAMVA</name>
<dbReference type="PROSITE" id="PS50262">
    <property type="entry name" value="G_PROTEIN_RECEP_F1_2"/>
    <property type="match status" value="1"/>
</dbReference>
<comment type="caution">
    <text evidence="11">The sequence shown here is derived from an EMBL/GenBank/DDBJ whole genome shotgun (WGS) entry which is preliminary data.</text>
</comment>
<dbReference type="GO" id="GO:0016020">
    <property type="term" value="C:membrane"/>
    <property type="evidence" value="ECO:0007669"/>
    <property type="project" value="UniProtKB-SubCell"/>
</dbReference>
<keyword evidence="7" id="KW-0807">Transducer</keyword>
<feature type="transmembrane region" description="Helical" evidence="9">
    <location>
        <begin position="104"/>
        <end position="126"/>
    </location>
</feature>
<evidence type="ECO:0000256" key="4">
    <source>
        <dbReference type="ARBA" id="ARBA00023040"/>
    </source>
</evidence>